<dbReference type="InterPro" id="IPR015946">
    <property type="entry name" value="KH_dom-like_a/b"/>
</dbReference>
<dbReference type="PROSITE" id="PS51713">
    <property type="entry name" value="G_ERA"/>
    <property type="match status" value="1"/>
</dbReference>
<dbReference type="InterPro" id="IPR027417">
    <property type="entry name" value="P-loop_NTPase"/>
</dbReference>
<feature type="binding site" evidence="6">
    <location>
        <begin position="14"/>
        <end position="21"/>
    </location>
    <ligand>
        <name>GTP</name>
        <dbReference type="ChEBI" id="CHEBI:37565"/>
    </ligand>
</feature>
<dbReference type="PANTHER" id="PTHR42698">
    <property type="entry name" value="GTPASE ERA"/>
    <property type="match status" value="1"/>
</dbReference>
<evidence type="ECO:0000313" key="12">
    <source>
        <dbReference type="Proteomes" id="UP000427716"/>
    </source>
</evidence>
<dbReference type="InterPro" id="IPR009019">
    <property type="entry name" value="KH_sf_prok-type"/>
</dbReference>
<reference evidence="11 12" key="1">
    <citation type="submission" date="2019-11" db="EMBL/GenBank/DDBJ databases">
        <authorList>
            <person name="Zhang J."/>
            <person name="Sun C."/>
        </authorList>
    </citation>
    <scope>NUCLEOTIDE SEQUENCE [LARGE SCALE GENOMIC DNA]</scope>
    <source>
        <strain evidence="12">sp2</strain>
    </source>
</reference>
<feature type="region of interest" description="G4" evidence="7">
    <location>
        <begin position="123"/>
        <end position="126"/>
    </location>
</feature>
<dbReference type="PANTHER" id="PTHR42698:SF1">
    <property type="entry name" value="GTPASE ERA, MITOCHONDRIAL"/>
    <property type="match status" value="1"/>
</dbReference>
<dbReference type="InterPro" id="IPR005225">
    <property type="entry name" value="Small_GTP-bd"/>
</dbReference>
<dbReference type="PRINTS" id="PR00326">
    <property type="entry name" value="GTP1OBG"/>
</dbReference>
<feature type="region of interest" description="G1" evidence="7">
    <location>
        <begin position="14"/>
        <end position="21"/>
    </location>
</feature>
<keyword evidence="6" id="KW-0699">rRNA-binding</keyword>
<protein>
    <recommendedName>
        <fullName evidence="2 6">GTPase Era</fullName>
    </recommendedName>
</protein>
<dbReference type="InterPro" id="IPR030388">
    <property type="entry name" value="G_ERA_dom"/>
</dbReference>
<dbReference type="CDD" id="cd04163">
    <property type="entry name" value="Era"/>
    <property type="match status" value="1"/>
</dbReference>
<gene>
    <name evidence="6" type="primary">era</name>
    <name evidence="11" type="ORF">GM160_05695</name>
</gene>
<evidence type="ECO:0000313" key="11">
    <source>
        <dbReference type="EMBL" id="QGT78431.1"/>
    </source>
</evidence>
<dbReference type="NCBIfam" id="NF000908">
    <property type="entry name" value="PRK00089.1"/>
    <property type="match status" value="1"/>
</dbReference>
<dbReference type="Pfam" id="PF07650">
    <property type="entry name" value="KH_2"/>
    <property type="match status" value="1"/>
</dbReference>
<feature type="region of interest" description="G5" evidence="7">
    <location>
        <begin position="153"/>
        <end position="155"/>
    </location>
</feature>
<organism evidence="11 12">
    <name type="scientific">Guyparkeria halophila</name>
    <dbReference type="NCBI Taxonomy" id="47960"/>
    <lineage>
        <taxon>Bacteria</taxon>
        <taxon>Pseudomonadati</taxon>
        <taxon>Pseudomonadota</taxon>
        <taxon>Gammaproteobacteria</taxon>
        <taxon>Chromatiales</taxon>
        <taxon>Thioalkalibacteraceae</taxon>
        <taxon>Guyparkeria</taxon>
    </lineage>
</organism>
<evidence type="ECO:0000256" key="4">
    <source>
        <dbReference type="ARBA" id="ARBA00022884"/>
    </source>
</evidence>
<dbReference type="KEGG" id="ghl:GM160_05695"/>
<dbReference type="SUPFAM" id="SSF52540">
    <property type="entry name" value="P-loop containing nucleoside triphosphate hydrolases"/>
    <property type="match status" value="1"/>
</dbReference>
<dbReference type="HAMAP" id="MF_00367">
    <property type="entry name" value="GTPase_Era"/>
    <property type="match status" value="1"/>
</dbReference>
<dbReference type="PROSITE" id="PS50823">
    <property type="entry name" value="KH_TYPE_2"/>
    <property type="match status" value="1"/>
</dbReference>
<evidence type="ECO:0000256" key="5">
    <source>
        <dbReference type="ARBA" id="ARBA00023134"/>
    </source>
</evidence>
<dbReference type="GO" id="GO:0005886">
    <property type="term" value="C:plasma membrane"/>
    <property type="evidence" value="ECO:0007669"/>
    <property type="project" value="UniProtKB-SubCell"/>
</dbReference>
<keyword evidence="6" id="KW-1003">Cell membrane</keyword>
<evidence type="ECO:0000256" key="7">
    <source>
        <dbReference type="PROSITE-ProRule" id="PRU01050"/>
    </source>
</evidence>
<dbReference type="GO" id="GO:0043024">
    <property type="term" value="F:ribosomal small subunit binding"/>
    <property type="evidence" value="ECO:0007669"/>
    <property type="project" value="TreeGrafter"/>
</dbReference>
<dbReference type="GO" id="GO:0005525">
    <property type="term" value="F:GTP binding"/>
    <property type="evidence" value="ECO:0007669"/>
    <property type="project" value="UniProtKB-UniRule"/>
</dbReference>
<dbReference type="NCBIfam" id="TIGR00231">
    <property type="entry name" value="small_GTP"/>
    <property type="match status" value="1"/>
</dbReference>
<dbReference type="Pfam" id="PF01926">
    <property type="entry name" value="MMR_HSR1"/>
    <property type="match status" value="1"/>
</dbReference>
<evidence type="ECO:0000256" key="8">
    <source>
        <dbReference type="RuleBase" id="RU003761"/>
    </source>
</evidence>
<feature type="region of interest" description="G2" evidence="7">
    <location>
        <begin position="40"/>
        <end position="44"/>
    </location>
</feature>
<keyword evidence="4 6" id="KW-0694">RNA-binding</keyword>
<dbReference type="Gene3D" id="3.30.300.20">
    <property type="match status" value="1"/>
</dbReference>
<dbReference type="CDD" id="cd22534">
    <property type="entry name" value="KH-II_Era"/>
    <property type="match status" value="1"/>
</dbReference>
<feature type="region of interest" description="G3" evidence="7">
    <location>
        <begin position="61"/>
        <end position="64"/>
    </location>
</feature>
<feature type="domain" description="KH type-2" evidence="9">
    <location>
        <begin position="197"/>
        <end position="281"/>
    </location>
</feature>
<dbReference type="AlphaFoldDB" id="A0A6I6D4Z2"/>
<dbReference type="GO" id="GO:0005829">
    <property type="term" value="C:cytosol"/>
    <property type="evidence" value="ECO:0007669"/>
    <property type="project" value="TreeGrafter"/>
</dbReference>
<evidence type="ECO:0000256" key="1">
    <source>
        <dbReference type="ARBA" id="ARBA00007921"/>
    </source>
</evidence>
<dbReference type="InterPro" id="IPR005662">
    <property type="entry name" value="GTPase_Era-like"/>
</dbReference>
<accession>A0A6I6D4Z2</accession>
<dbReference type="NCBIfam" id="TIGR00436">
    <property type="entry name" value="era"/>
    <property type="match status" value="1"/>
</dbReference>
<dbReference type="InterPro" id="IPR003593">
    <property type="entry name" value="AAA+_ATPase"/>
</dbReference>
<dbReference type="InterPro" id="IPR004044">
    <property type="entry name" value="KH_dom_type_2"/>
</dbReference>
<dbReference type="RefSeq" id="WP_136866174.1">
    <property type="nucleotide sequence ID" value="NZ_CP046415.1"/>
</dbReference>
<evidence type="ECO:0000259" key="10">
    <source>
        <dbReference type="PROSITE" id="PS51713"/>
    </source>
</evidence>
<evidence type="ECO:0000259" key="9">
    <source>
        <dbReference type="PROSITE" id="PS50823"/>
    </source>
</evidence>
<dbReference type="Gene3D" id="3.40.50.300">
    <property type="entry name" value="P-loop containing nucleotide triphosphate hydrolases"/>
    <property type="match status" value="1"/>
</dbReference>
<dbReference type="EMBL" id="CP046415">
    <property type="protein sequence ID" value="QGT78431.1"/>
    <property type="molecule type" value="Genomic_DNA"/>
</dbReference>
<dbReference type="GO" id="GO:0070181">
    <property type="term" value="F:small ribosomal subunit rRNA binding"/>
    <property type="evidence" value="ECO:0007669"/>
    <property type="project" value="UniProtKB-UniRule"/>
</dbReference>
<keyword evidence="5 6" id="KW-0342">GTP-binding</keyword>
<keyword evidence="6" id="KW-0472">Membrane</keyword>
<keyword evidence="6" id="KW-0963">Cytoplasm</keyword>
<feature type="binding site" evidence="6">
    <location>
        <begin position="123"/>
        <end position="126"/>
    </location>
    <ligand>
        <name>GTP</name>
        <dbReference type="ChEBI" id="CHEBI:37565"/>
    </ligand>
</feature>
<dbReference type="InterPro" id="IPR006073">
    <property type="entry name" value="GTP-bd"/>
</dbReference>
<comment type="subunit">
    <text evidence="6">Monomer.</text>
</comment>
<dbReference type="SMART" id="SM00382">
    <property type="entry name" value="AAA"/>
    <property type="match status" value="1"/>
</dbReference>
<evidence type="ECO:0000256" key="2">
    <source>
        <dbReference type="ARBA" id="ARBA00020484"/>
    </source>
</evidence>
<comment type="similarity">
    <text evidence="1 6 7 8">Belongs to the TRAFAC class TrmE-Era-EngA-EngB-Septin-like GTPase superfamily. Era GTPase family.</text>
</comment>
<sequence>MTNATRFGHVAIVGRPNVGKSTLVNRLVGQKVSITAPKPQTTRHRVTGIITEARGQIVLIDTPGLHQGGKDALNRQLNRTARSALEGVDLILFMVQAGQFGPEDEDVLRLLSQVEAPVVLVVNKVDLVNDKTDLLPFLAKVGEKGDFAEIYPMSARRRRGLDGLLDLVFSYLPEGPIGYDEDQVTTAPVRFMAAEIIREKLARSLHDELPYQTTVMIERFEETDRLVTIGAVIYVARAGQKGIVIGNRGSRLKVVGQQAREAIEHLLEKRVMLDLWVKVADDWADDERSVASLGYQLPE</sequence>
<evidence type="ECO:0000256" key="6">
    <source>
        <dbReference type="HAMAP-Rule" id="MF_00367"/>
    </source>
</evidence>
<feature type="domain" description="Era-type G" evidence="10">
    <location>
        <begin position="6"/>
        <end position="174"/>
    </location>
</feature>
<proteinExistence type="inferred from homology"/>
<dbReference type="Proteomes" id="UP000427716">
    <property type="component" value="Chromosome"/>
</dbReference>
<dbReference type="GO" id="GO:0003924">
    <property type="term" value="F:GTPase activity"/>
    <property type="evidence" value="ECO:0007669"/>
    <property type="project" value="UniProtKB-UniRule"/>
</dbReference>
<dbReference type="GO" id="GO:0000028">
    <property type="term" value="P:ribosomal small subunit assembly"/>
    <property type="evidence" value="ECO:0007669"/>
    <property type="project" value="TreeGrafter"/>
</dbReference>
<keyword evidence="12" id="KW-1185">Reference proteome</keyword>
<evidence type="ECO:0000256" key="3">
    <source>
        <dbReference type="ARBA" id="ARBA00022741"/>
    </source>
</evidence>
<keyword evidence="6" id="KW-0690">Ribosome biogenesis</keyword>
<comment type="function">
    <text evidence="6">An essential GTPase that binds both GDP and GTP, with rapid nucleotide exchange. Plays a role in 16S rRNA processing and 30S ribosomal subunit biogenesis and possibly also in cell cycle regulation and energy metabolism.</text>
</comment>
<dbReference type="SUPFAM" id="SSF54814">
    <property type="entry name" value="Prokaryotic type KH domain (KH-domain type II)"/>
    <property type="match status" value="1"/>
</dbReference>
<keyword evidence="3 6" id="KW-0547">Nucleotide-binding</keyword>
<feature type="binding site" evidence="6">
    <location>
        <begin position="61"/>
        <end position="65"/>
    </location>
    <ligand>
        <name>GTP</name>
        <dbReference type="ChEBI" id="CHEBI:37565"/>
    </ligand>
</feature>
<name>A0A6I6D4Z2_9GAMM</name>
<comment type="subcellular location">
    <subcellularLocation>
        <location evidence="6">Cytoplasm</location>
    </subcellularLocation>
    <subcellularLocation>
        <location evidence="6">Cell membrane</location>
        <topology evidence="6">Peripheral membrane protein</topology>
    </subcellularLocation>
</comment>